<feature type="chain" id="PRO_5020848351" description="C-type lectin domain-containing protein" evidence="1">
    <location>
        <begin position="21"/>
        <end position="361"/>
    </location>
</feature>
<name>A0A4U5MEI5_STECR</name>
<dbReference type="PROSITE" id="PS50041">
    <property type="entry name" value="C_TYPE_LECTIN_2"/>
    <property type="match status" value="2"/>
</dbReference>
<dbReference type="CDD" id="cd00037">
    <property type="entry name" value="CLECT"/>
    <property type="match status" value="2"/>
</dbReference>
<dbReference type="OrthoDB" id="418245at2759"/>
<feature type="domain" description="C-type lectin" evidence="2">
    <location>
        <begin position="263"/>
        <end position="344"/>
    </location>
</feature>
<dbReference type="Proteomes" id="UP000298663">
    <property type="component" value="Unassembled WGS sequence"/>
</dbReference>
<keyword evidence="4" id="KW-1185">Reference proteome</keyword>
<comment type="caution">
    <text evidence="3">The sequence shown here is derived from an EMBL/GenBank/DDBJ whole genome shotgun (WGS) entry which is preliminary data.</text>
</comment>
<dbReference type="InterPro" id="IPR001304">
    <property type="entry name" value="C-type_lectin-like"/>
</dbReference>
<organism evidence="3 4">
    <name type="scientific">Steinernema carpocapsae</name>
    <name type="common">Entomopathogenic nematode</name>
    <dbReference type="NCBI Taxonomy" id="34508"/>
    <lineage>
        <taxon>Eukaryota</taxon>
        <taxon>Metazoa</taxon>
        <taxon>Ecdysozoa</taxon>
        <taxon>Nematoda</taxon>
        <taxon>Chromadorea</taxon>
        <taxon>Rhabditida</taxon>
        <taxon>Tylenchina</taxon>
        <taxon>Panagrolaimomorpha</taxon>
        <taxon>Strongyloidoidea</taxon>
        <taxon>Steinernematidae</taxon>
        <taxon>Steinernema</taxon>
    </lineage>
</organism>
<dbReference type="SUPFAM" id="SSF56436">
    <property type="entry name" value="C-type lectin-like"/>
    <property type="match status" value="2"/>
</dbReference>
<dbReference type="EMBL" id="AZBU02000008">
    <property type="protein sequence ID" value="TKR67581.1"/>
    <property type="molecule type" value="Genomic_DNA"/>
</dbReference>
<feature type="signal peptide" evidence="1">
    <location>
        <begin position="1"/>
        <end position="20"/>
    </location>
</feature>
<feature type="domain" description="C-type lectin" evidence="2">
    <location>
        <begin position="65"/>
        <end position="209"/>
    </location>
</feature>
<evidence type="ECO:0000313" key="3">
    <source>
        <dbReference type="EMBL" id="TKR67581.1"/>
    </source>
</evidence>
<dbReference type="Pfam" id="PF00059">
    <property type="entry name" value="Lectin_C"/>
    <property type="match status" value="2"/>
</dbReference>
<dbReference type="InterPro" id="IPR016186">
    <property type="entry name" value="C-type_lectin-like/link_sf"/>
</dbReference>
<sequence length="361" mass="41400">MRLLPLLLYPALFLAALVAADDYYDYDLEDEIPSVPEIQSKNKYTACEFGWTSLAQNDSQNFKWCIRTFEYYSNTWDYSDSLCGHYGGHLVTLSSEKELKLLEDEVRKATNGKKDKGDFGLWVGLGQMCPKHDPKSTNLPILRWVDGRRVDPNKDKVFGRELNRTAIKDDEGTWKGRYCASINVALNDKAVKSYFSLEHCEKNLPYICIKSSMRAMSPFHVVPASKVSPNDVFNKTPKKPEGFTAEEPCGADPSWCPLTDEKNRTTCYRIVHKLEHRKRSENICEKLHGNLVSVHDDLQREFLVQMASSGVKPLTEDRSKYWIGLHQNNAERSLSWSDSSVLDYFVDLYMPNNTQEVLENI</sequence>
<accession>A0A4U5MEI5</accession>
<dbReference type="PANTHER" id="PTHR22803">
    <property type="entry name" value="MANNOSE, PHOSPHOLIPASE, LECTIN RECEPTOR RELATED"/>
    <property type="match status" value="1"/>
</dbReference>
<dbReference type="InterPro" id="IPR050111">
    <property type="entry name" value="C-type_lectin/snaclec_domain"/>
</dbReference>
<dbReference type="InterPro" id="IPR016187">
    <property type="entry name" value="CTDL_fold"/>
</dbReference>
<evidence type="ECO:0000313" key="4">
    <source>
        <dbReference type="Proteomes" id="UP000298663"/>
    </source>
</evidence>
<reference evidence="3 4" key="2">
    <citation type="journal article" date="2019" name="G3 (Bethesda)">
        <title>Hybrid Assembly of the Genome of the Entomopathogenic Nematode Steinernema carpocapsae Identifies the X-Chromosome.</title>
        <authorList>
            <person name="Serra L."/>
            <person name="Macchietto M."/>
            <person name="Macias-Munoz A."/>
            <person name="McGill C.J."/>
            <person name="Rodriguez I.M."/>
            <person name="Rodriguez B."/>
            <person name="Murad R."/>
            <person name="Mortazavi A."/>
        </authorList>
    </citation>
    <scope>NUCLEOTIDE SEQUENCE [LARGE SCALE GENOMIC DNA]</scope>
    <source>
        <strain evidence="3 4">ALL</strain>
    </source>
</reference>
<protein>
    <recommendedName>
        <fullName evidence="2">C-type lectin domain-containing protein</fullName>
    </recommendedName>
</protein>
<evidence type="ECO:0000256" key="1">
    <source>
        <dbReference type="SAM" id="SignalP"/>
    </source>
</evidence>
<dbReference type="SMART" id="SM00034">
    <property type="entry name" value="CLECT"/>
    <property type="match status" value="2"/>
</dbReference>
<reference evidence="3 4" key="1">
    <citation type="journal article" date="2015" name="Genome Biol.">
        <title>Comparative genomics of Steinernema reveals deeply conserved gene regulatory networks.</title>
        <authorList>
            <person name="Dillman A.R."/>
            <person name="Macchietto M."/>
            <person name="Porter C.F."/>
            <person name="Rogers A."/>
            <person name="Williams B."/>
            <person name="Antoshechkin I."/>
            <person name="Lee M.M."/>
            <person name="Goodwin Z."/>
            <person name="Lu X."/>
            <person name="Lewis E.E."/>
            <person name="Goodrich-Blair H."/>
            <person name="Stock S.P."/>
            <person name="Adams B.J."/>
            <person name="Sternberg P.W."/>
            <person name="Mortazavi A."/>
        </authorList>
    </citation>
    <scope>NUCLEOTIDE SEQUENCE [LARGE SCALE GENOMIC DNA]</scope>
    <source>
        <strain evidence="3 4">ALL</strain>
    </source>
</reference>
<gene>
    <name evidence="3" type="ORF">L596_023713</name>
</gene>
<proteinExistence type="predicted"/>
<keyword evidence="1" id="KW-0732">Signal</keyword>
<evidence type="ECO:0000259" key="2">
    <source>
        <dbReference type="PROSITE" id="PS50041"/>
    </source>
</evidence>
<dbReference type="AlphaFoldDB" id="A0A4U5MEI5"/>
<dbReference type="STRING" id="34508.A0A4U5MEI5"/>
<dbReference type="Gene3D" id="3.10.100.10">
    <property type="entry name" value="Mannose-Binding Protein A, subunit A"/>
    <property type="match status" value="2"/>
</dbReference>